<evidence type="ECO:0000313" key="3">
    <source>
        <dbReference type="Proteomes" id="UP000232638"/>
    </source>
</evidence>
<proteinExistence type="predicted"/>
<feature type="region of interest" description="Disordered" evidence="1">
    <location>
        <begin position="64"/>
        <end position="91"/>
    </location>
</feature>
<name>A0A2K8UJB9_9GAMM</name>
<keyword evidence="3" id="KW-1185">Reference proteome</keyword>
<evidence type="ECO:0000256" key="1">
    <source>
        <dbReference type="SAM" id="MobiDB-lite"/>
    </source>
</evidence>
<reference evidence="2 3" key="1">
    <citation type="submission" date="2017-03" db="EMBL/GenBank/DDBJ databases">
        <title>Complete genome sequence of Candidatus 'Thiodictyon syntrophicum' sp. nov. strain Cad16T, a photolithoautotroph purple sulfur bacterium isolated from an alpine meromictic lake.</title>
        <authorList>
            <person name="Luedin S.M."/>
            <person name="Pothier J.F."/>
            <person name="Danza F."/>
            <person name="Storelli N."/>
            <person name="Wittwer M."/>
            <person name="Tonolla M."/>
        </authorList>
    </citation>
    <scope>NUCLEOTIDE SEQUENCE [LARGE SCALE GENOMIC DNA]</scope>
    <source>
        <strain evidence="2 3">Cad16T</strain>
        <plasmid evidence="3">Plasmid pts417</plasmid>
    </source>
</reference>
<geneLocation type="plasmid" evidence="3">
    <name>pts417</name>
</geneLocation>
<dbReference type="KEGG" id="tsy:THSYN_30670"/>
<feature type="compositionally biased region" description="Low complexity" evidence="1">
    <location>
        <begin position="66"/>
        <end position="82"/>
    </location>
</feature>
<dbReference type="AlphaFoldDB" id="A0A2K8UJB9"/>
<accession>A0A2K8UJB9</accession>
<evidence type="ECO:0000313" key="2">
    <source>
        <dbReference type="EMBL" id="AUB85271.1"/>
    </source>
</evidence>
<dbReference type="EMBL" id="CP020371">
    <property type="protein sequence ID" value="AUB85271.1"/>
    <property type="molecule type" value="Genomic_DNA"/>
</dbReference>
<gene>
    <name evidence="2" type="ORF">THSYN_30670</name>
</gene>
<sequence>MRWQDDRVVAVMQRPSDAAWPLDPAWRDQAHQSEPHAEEAARNGALRDSVDALAHDLERRFGFDLGAPGPTVAPTAAPAAAPSRYLDQSAS</sequence>
<dbReference type="Proteomes" id="UP000232638">
    <property type="component" value="Plasmid pTs417"/>
</dbReference>
<keyword evidence="2" id="KW-0614">Plasmid</keyword>
<organism evidence="2 3">
    <name type="scientific">Candidatus Thiodictyon syntrophicum</name>
    <dbReference type="NCBI Taxonomy" id="1166950"/>
    <lineage>
        <taxon>Bacteria</taxon>
        <taxon>Pseudomonadati</taxon>
        <taxon>Pseudomonadota</taxon>
        <taxon>Gammaproteobacteria</taxon>
        <taxon>Chromatiales</taxon>
        <taxon>Chromatiaceae</taxon>
        <taxon>Thiodictyon</taxon>
    </lineage>
</organism>
<protein>
    <submittedName>
        <fullName evidence="2">Uncharacterized protein</fullName>
    </submittedName>
</protein>
<dbReference type="RefSeq" id="WP_100922907.1">
    <property type="nucleotide sequence ID" value="NZ_CP020371.1"/>
</dbReference>